<accession>B6BM87</accession>
<dbReference type="SUPFAM" id="SSF55785">
    <property type="entry name" value="PYP-like sensor domain (PAS domain)"/>
    <property type="match status" value="1"/>
</dbReference>
<dbReference type="InterPro" id="IPR035965">
    <property type="entry name" value="PAS-like_dom_sf"/>
</dbReference>
<dbReference type="EMBL" id="AFRZ01000001">
    <property type="protein sequence ID" value="EHP29335.1"/>
    <property type="molecule type" value="Genomic_DNA"/>
</dbReference>
<dbReference type="PANTHER" id="PTHR44757:SF2">
    <property type="entry name" value="BIOFILM ARCHITECTURE MAINTENANCE PROTEIN MBAA"/>
    <property type="match status" value="1"/>
</dbReference>
<dbReference type="Pfam" id="PF08447">
    <property type="entry name" value="PAS_3"/>
    <property type="match status" value="1"/>
</dbReference>
<dbReference type="SMART" id="SM00086">
    <property type="entry name" value="PAC"/>
    <property type="match status" value="1"/>
</dbReference>
<organism evidence="2 3">
    <name type="scientific">Sulfurimonas gotlandica (strain DSM 19862 / JCM 16533 / GD1)</name>
    <dbReference type="NCBI Taxonomy" id="929558"/>
    <lineage>
        <taxon>Bacteria</taxon>
        <taxon>Pseudomonadati</taxon>
        <taxon>Campylobacterota</taxon>
        <taxon>Epsilonproteobacteria</taxon>
        <taxon>Campylobacterales</taxon>
        <taxon>Sulfurimonadaceae</taxon>
        <taxon>Sulfurimonas</taxon>
    </lineage>
</organism>
<dbReference type="InterPro" id="IPR013655">
    <property type="entry name" value="PAS_fold_3"/>
</dbReference>
<dbReference type="CDD" id="cd00130">
    <property type="entry name" value="PAS"/>
    <property type="match status" value="1"/>
</dbReference>
<keyword evidence="3" id="KW-1185">Reference proteome</keyword>
<dbReference type="OrthoDB" id="9765776at2"/>
<dbReference type="PATRIC" id="fig|929558.5.peg.807"/>
<dbReference type="NCBIfam" id="TIGR00229">
    <property type="entry name" value="sensory_box"/>
    <property type="match status" value="1"/>
</dbReference>
<evidence type="ECO:0000313" key="2">
    <source>
        <dbReference type="EMBL" id="EHP29335.1"/>
    </source>
</evidence>
<feature type="domain" description="PAS" evidence="1">
    <location>
        <begin position="23"/>
        <end position="58"/>
    </location>
</feature>
<dbReference type="Proteomes" id="UP000006431">
    <property type="component" value="Unassembled WGS sequence"/>
</dbReference>
<reference evidence="2 3" key="1">
    <citation type="journal article" date="2012" name="Proc. Natl. Acad. Sci. U.S.A.">
        <title>Genome and physiology of a model Epsilonproteobacterium responsible for sulfide detoxification in marine oxygen depletion zones.</title>
        <authorList>
            <person name="Grote J."/>
            <person name="Schott T."/>
            <person name="Bruckner C.G."/>
            <person name="Glockner F.O."/>
            <person name="Jost G."/>
            <person name="Teeling H."/>
            <person name="Labrenz M."/>
            <person name="Jurgens K."/>
        </authorList>
    </citation>
    <scope>NUCLEOTIDE SEQUENCE [LARGE SCALE GENOMIC DNA]</scope>
    <source>
        <strain evidence="2 3">GD1</strain>
    </source>
</reference>
<evidence type="ECO:0000313" key="3">
    <source>
        <dbReference type="Proteomes" id="UP000006431"/>
    </source>
</evidence>
<proteinExistence type="predicted"/>
<name>B6BM87_SULGG</name>
<dbReference type="PANTHER" id="PTHR44757">
    <property type="entry name" value="DIGUANYLATE CYCLASE DGCP"/>
    <property type="match status" value="1"/>
</dbReference>
<dbReference type="PROSITE" id="PS50112">
    <property type="entry name" value="PAS"/>
    <property type="match status" value="1"/>
</dbReference>
<accession>H1FX25</accession>
<dbReference type="AlphaFoldDB" id="B6BM87"/>
<dbReference type="SMART" id="SM00091">
    <property type="entry name" value="PAS"/>
    <property type="match status" value="1"/>
</dbReference>
<dbReference type="InterPro" id="IPR001610">
    <property type="entry name" value="PAC"/>
</dbReference>
<gene>
    <name evidence="2" type="ORF">SMGD1_0808</name>
</gene>
<comment type="caution">
    <text evidence="2">The sequence shown here is derived from an EMBL/GenBank/DDBJ whole genome shotgun (WGS) entry which is preliminary data.</text>
</comment>
<evidence type="ECO:0000259" key="1">
    <source>
        <dbReference type="PROSITE" id="PS50112"/>
    </source>
</evidence>
<dbReference type="InterPro" id="IPR000014">
    <property type="entry name" value="PAS"/>
</dbReference>
<dbReference type="STRING" id="929558.SMGD1_0808"/>
<sequence>MDKVVPMDEEYIFEGSMIISQTDLKGNITFANRKFCEVSGYKVDELIGSNHNIIRHPDMPKAAFAKMWSTIQGGQAWNGLVKNLRKDGLYYWVDSEIIPVRNDNEEIIGYIAARKVASRKDIEENKELYRKMLETEN</sequence>
<dbReference type="Gene3D" id="3.30.450.20">
    <property type="entry name" value="PAS domain"/>
    <property type="match status" value="1"/>
</dbReference>
<dbReference type="RefSeq" id="WP_008338993.1">
    <property type="nucleotide sequence ID" value="NZ_AFRZ01000001.1"/>
</dbReference>
<dbReference type="HOGENOM" id="CLU_097884_2_2_7"/>
<protein>
    <submittedName>
        <fullName evidence="2">Protein containing PAS domain</fullName>
    </submittedName>
</protein>
<dbReference type="InterPro" id="IPR052155">
    <property type="entry name" value="Biofilm_reg_signaling"/>
</dbReference>
<dbReference type="eggNOG" id="COG3829">
    <property type="taxonomic scope" value="Bacteria"/>
</dbReference>